<evidence type="ECO:0000256" key="2">
    <source>
        <dbReference type="ARBA" id="ARBA00022771"/>
    </source>
</evidence>
<dbReference type="SUPFAM" id="SSF57850">
    <property type="entry name" value="RING/U-box"/>
    <property type="match status" value="1"/>
</dbReference>
<proteinExistence type="predicted"/>
<gene>
    <name evidence="7" type="ORF">PYCCODRAFT_1428453</name>
</gene>
<name>A0A1Y2I8S2_TRAC3</name>
<dbReference type="OrthoDB" id="8062037at2759"/>
<feature type="region of interest" description="Disordered" evidence="5">
    <location>
        <begin position="790"/>
        <end position="819"/>
    </location>
</feature>
<dbReference type="Proteomes" id="UP000193067">
    <property type="component" value="Unassembled WGS sequence"/>
</dbReference>
<feature type="region of interest" description="Disordered" evidence="5">
    <location>
        <begin position="51"/>
        <end position="153"/>
    </location>
</feature>
<dbReference type="Pfam" id="PF13639">
    <property type="entry name" value="zf-RING_2"/>
    <property type="match status" value="1"/>
</dbReference>
<keyword evidence="3" id="KW-0862">Zinc</keyword>
<dbReference type="Gene3D" id="3.30.40.10">
    <property type="entry name" value="Zinc/RING finger domain, C3HC4 (zinc finger)"/>
    <property type="match status" value="1"/>
</dbReference>
<feature type="region of interest" description="Disordered" evidence="5">
    <location>
        <begin position="638"/>
        <end position="657"/>
    </location>
</feature>
<feature type="compositionally biased region" description="Basic and acidic residues" evidence="5">
    <location>
        <begin position="241"/>
        <end position="254"/>
    </location>
</feature>
<dbReference type="InterPro" id="IPR013083">
    <property type="entry name" value="Znf_RING/FYVE/PHD"/>
</dbReference>
<evidence type="ECO:0000256" key="5">
    <source>
        <dbReference type="SAM" id="MobiDB-lite"/>
    </source>
</evidence>
<organism evidence="7 8">
    <name type="scientific">Trametes coccinea (strain BRFM310)</name>
    <name type="common">Pycnoporus coccineus</name>
    <dbReference type="NCBI Taxonomy" id="1353009"/>
    <lineage>
        <taxon>Eukaryota</taxon>
        <taxon>Fungi</taxon>
        <taxon>Dikarya</taxon>
        <taxon>Basidiomycota</taxon>
        <taxon>Agaricomycotina</taxon>
        <taxon>Agaricomycetes</taxon>
        <taxon>Polyporales</taxon>
        <taxon>Polyporaceae</taxon>
        <taxon>Trametes</taxon>
    </lineage>
</organism>
<evidence type="ECO:0000256" key="4">
    <source>
        <dbReference type="PROSITE-ProRule" id="PRU00175"/>
    </source>
</evidence>
<evidence type="ECO:0000259" key="6">
    <source>
        <dbReference type="PROSITE" id="PS50089"/>
    </source>
</evidence>
<reference evidence="7 8" key="1">
    <citation type="journal article" date="2015" name="Biotechnol. Biofuels">
        <title>Enhanced degradation of softwood versus hardwood by the white-rot fungus Pycnoporus coccineus.</title>
        <authorList>
            <person name="Couturier M."/>
            <person name="Navarro D."/>
            <person name="Chevret D."/>
            <person name="Henrissat B."/>
            <person name="Piumi F."/>
            <person name="Ruiz-Duenas F.J."/>
            <person name="Martinez A.T."/>
            <person name="Grigoriev I.V."/>
            <person name="Riley R."/>
            <person name="Lipzen A."/>
            <person name="Berrin J.G."/>
            <person name="Master E.R."/>
            <person name="Rosso M.N."/>
        </authorList>
    </citation>
    <scope>NUCLEOTIDE SEQUENCE [LARGE SCALE GENOMIC DNA]</scope>
    <source>
        <strain evidence="7 8">BRFM310</strain>
    </source>
</reference>
<evidence type="ECO:0000256" key="1">
    <source>
        <dbReference type="ARBA" id="ARBA00022723"/>
    </source>
</evidence>
<evidence type="ECO:0000313" key="7">
    <source>
        <dbReference type="EMBL" id="OSC97516.1"/>
    </source>
</evidence>
<feature type="compositionally biased region" description="Low complexity" evidence="5">
    <location>
        <begin position="124"/>
        <end position="142"/>
    </location>
</feature>
<feature type="compositionally biased region" description="Acidic residues" evidence="5">
    <location>
        <begin position="223"/>
        <end position="240"/>
    </location>
</feature>
<protein>
    <recommendedName>
        <fullName evidence="6">RING-type domain-containing protein</fullName>
    </recommendedName>
</protein>
<dbReference type="InterPro" id="IPR001841">
    <property type="entry name" value="Znf_RING"/>
</dbReference>
<dbReference type="EMBL" id="KZ084150">
    <property type="protein sequence ID" value="OSC97516.1"/>
    <property type="molecule type" value="Genomic_DNA"/>
</dbReference>
<accession>A0A1Y2I8S2</accession>
<dbReference type="AlphaFoldDB" id="A0A1Y2I8S2"/>
<feature type="region of interest" description="Disordered" evidence="5">
    <location>
        <begin position="841"/>
        <end position="868"/>
    </location>
</feature>
<feature type="compositionally biased region" description="Acidic residues" evidence="5">
    <location>
        <begin position="858"/>
        <end position="868"/>
    </location>
</feature>
<feature type="compositionally biased region" description="Low complexity" evidence="5">
    <location>
        <begin position="190"/>
        <end position="207"/>
    </location>
</feature>
<keyword evidence="1" id="KW-0479">Metal-binding</keyword>
<keyword evidence="8" id="KW-1185">Reference proteome</keyword>
<feature type="region of interest" description="Disordered" evidence="5">
    <location>
        <begin position="583"/>
        <end position="611"/>
    </location>
</feature>
<keyword evidence="2 4" id="KW-0863">Zinc-finger</keyword>
<dbReference type="STRING" id="1353009.A0A1Y2I8S2"/>
<sequence>MDFSTPEDAVRGMLAAFAAARQLAPDPSVQTASGSEPSGLAELLRNTNFFPRELGAPDNASALEEGLYADLPALEEDGPSGPRSTRRFRGRASPSTAADYLEASDEDLPVLDSSSSSSRDDVPGRGIRASSSRSNNESSAGSPRPAVTNVNTLFERMRDRVRAATARELRAPSPEAAVNPVPSPRQSGRASESIASDEAGADSDSSIPTLRTVSDSSSGESYADADSDSDWGDTDESYEDSEYHSESDDHDRGDVFPLPLPQTQHGTAGPLSDPVVSVNSETVPLLPRNVEDTFQVYREVLDRARQIIPDLDQRLSEMAQHLHGGEGDPKRAEVLLAGMEIVPTDLVRRYERLRMGDKEDGDGCAICRDDLLDMTFEGLEATEIVSLFAALPFQPELNSTIAFPCPGKHLFHADCLSPWLARKTTCPSCRFDIDPHSLTLKRNREALGPGPDQADRPRRVWRPPQVESMSDWLDAEERAHATGVPRQRPQVIMPDYGPPSISMSPLLTPAARAALDVHTTTRPTDPPTLSNLLDSPVPDWDYDPVTGNFDVGAALRDVEEMRQRFLNAEARRIELENILSRTSLPITEPAPQGPPRPPSAPPVPPSAASPSWLDRAHVLDPLPAHRFLHAAIDRVGGQQGANGASVGSPADVAPAASTTSRAHPFFFREPLPLPSPVPEHTAAEQRLVRIERELFNMRRYVEDLRSRREYAAIPTPFENVLDRLQRSAESARDDVSRHFAARHAELERLGRTTASSREAFVPTYPRWPVLTTSDAPPPVASPFMRFPVPSLPPDTQPLEVANASSEDEAPPPIQADPNQALQAVAPVVIDREYMDALLSMSGLPPSAAANTPHPPDFNPDDLDLEDID</sequence>
<evidence type="ECO:0000256" key="3">
    <source>
        <dbReference type="ARBA" id="ARBA00022833"/>
    </source>
</evidence>
<feature type="region of interest" description="Disordered" evidence="5">
    <location>
        <begin position="168"/>
        <end position="275"/>
    </location>
</feature>
<evidence type="ECO:0000313" key="8">
    <source>
        <dbReference type="Proteomes" id="UP000193067"/>
    </source>
</evidence>
<feature type="domain" description="RING-type" evidence="6">
    <location>
        <begin position="364"/>
        <end position="430"/>
    </location>
</feature>
<dbReference type="PANTHER" id="PTHR15710">
    <property type="entry name" value="E3 UBIQUITIN-PROTEIN LIGASE PRAJA"/>
    <property type="match status" value="1"/>
</dbReference>
<feature type="compositionally biased region" description="Pro residues" evidence="5">
    <location>
        <begin position="591"/>
        <end position="607"/>
    </location>
</feature>
<dbReference type="PROSITE" id="PS50089">
    <property type="entry name" value="ZF_RING_2"/>
    <property type="match status" value="1"/>
</dbReference>
<dbReference type="GO" id="GO:0008270">
    <property type="term" value="F:zinc ion binding"/>
    <property type="evidence" value="ECO:0007669"/>
    <property type="project" value="UniProtKB-KW"/>
</dbReference>